<dbReference type="InterPro" id="IPR036028">
    <property type="entry name" value="SH3-like_dom_sf"/>
</dbReference>
<proteinExistence type="predicted"/>
<sequence length="354" mass="40396">MQVKICLLLLLFNLEIMNGQPPPIPEKSSYEQNIYPRMRKKSKEVSKKEKSGGPKKTKERIKKGIHMIINKEEVCPYPRYVPESYGKTGRMKATVRGKYDWELEGKLGQKVIVMATVFPGWYFCYNESTKKMGIIPAQTVEITEQENYVPAVSANSDYINSASISDDDNTSLQDTLAGVNKLSFLEEPSSDVSITEVKPPYKLPPRPSNYENLQKPTVSIPWFYVDIEYTSDDATVLSAEKGDLLRWNYFTEQQFQDSDDRWLQCMNLKGETGFFPSTYGHMIESHDELLHRLKGFPHALVKSSYSSIDSKEMSVEVGDIVYLISKINQSYSGFKYDGSFGRIPDEVLTIIHPL</sequence>
<evidence type="ECO:0000256" key="3">
    <source>
        <dbReference type="SAM" id="SignalP"/>
    </source>
</evidence>
<feature type="chain" id="PRO_5022133058" description="SH3 domain-containing protein" evidence="3">
    <location>
        <begin position="20"/>
        <end position="354"/>
    </location>
</feature>
<keyword evidence="1" id="KW-0728">SH3 domain</keyword>
<feature type="domain" description="SH3" evidence="4">
    <location>
        <begin position="297"/>
        <end position="352"/>
    </location>
</feature>
<dbReference type="SUPFAM" id="SSF50044">
    <property type="entry name" value="SH3-domain"/>
    <property type="match status" value="3"/>
</dbReference>
<dbReference type="EMBL" id="CABIJS010000719">
    <property type="protein sequence ID" value="VUZ57734.1"/>
    <property type="molecule type" value="Genomic_DNA"/>
</dbReference>
<accession>A0A564ZG50</accession>
<name>A0A564ZG50_HYMDI</name>
<feature type="compositionally biased region" description="Basic and acidic residues" evidence="2">
    <location>
        <begin position="43"/>
        <end position="52"/>
    </location>
</feature>
<dbReference type="Proteomes" id="UP000321570">
    <property type="component" value="Unassembled WGS sequence"/>
</dbReference>
<dbReference type="InterPro" id="IPR001452">
    <property type="entry name" value="SH3_domain"/>
</dbReference>
<evidence type="ECO:0000259" key="4">
    <source>
        <dbReference type="SMART" id="SM00326"/>
    </source>
</evidence>
<evidence type="ECO:0000256" key="1">
    <source>
        <dbReference type="ARBA" id="ARBA00022443"/>
    </source>
</evidence>
<evidence type="ECO:0000313" key="5">
    <source>
        <dbReference type="EMBL" id="VUZ57734.1"/>
    </source>
</evidence>
<feature type="signal peptide" evidence="3">
    <location>
        <begin position="1"/>
        <end position="19"/>
    </location>
</feature>
<reference evidence="5 6" key="1">
    <citation type="submission" date="2019-07" db="EMBL/GenBank/DDBJ databases">
        <authorList>
            <person name="Jastrzebski P J."/>
            <person name="Paukszto L."/>
            <person name="Jastrzebski P J."/>
        </authorList>
    </citation>
    <scope>NUCLEOTIDE SEQUENCE [LARGE SCALE GENOMIC DNA]</scope>
    <source>
        <strain evidence="5 6">WMS-il1</strain>
    </source>
</reference>
<feature type="region of interest" description="Disordered" evidence="2">
    <location>
        <begin position="38"/>
        <end position="59"/>
    </location>
</feature>
<keyword evidence="3" id="KW-0732">Signal</keyword>
<keyword evidence="6" id="KW-1185">Reference proteome</keyword>
<dbReference type="AlphaFoldDB" id="A0A564ZG50"/>
<protein>
    <recommendedName>
        <fullName evidence="4">SH3 domain-containing protein</fullName>
    </recommendedName>
</protein>
<organism evidence="5 6">
    <name type="scientific">Hymenolepis diminuta</name>
    <name type="common">Rat tapeworm</name>
    <dbReference type="NCBI Taxonomy" id="6216"/>
    <lineage>
        <taxon>Eukaryota</taxon>
        <taxon>Metazoa</taxon>
        <taxon>Spiralia</taxon>
        <taxon>Lophotrochozoa</taxon>
        <taxon>Platyhelminthes</taxon>
        <taxon>Cestoda</taxon>
        <taxon>Eucestoda</taxon>
        <taxon>Cyclophyllidea</taxon>
        <taxon>Hymenolepididae</taxon>
        <taxon>Hymenolepis</taxon>
    </lineage>
</organism>
<evidence type="ECO:0000313" key="6">
    <source>
        <dbReference type="Proteomes" id="UP000321570"/>
    </source>
</evidence>
<feature type="domain" description="SH3" evidence="4">
    <location>
        <begin position="221"/>
        <end position="284"/>
    </location>
</feature>
<dbReference type="Gene3D" id="2.30.30.40">
    <property type="entry name" value="SH3 Domains"/>
    <property type="match status" value="1"/>
</dbReference>
<evidence type="ECO:0000256" key="2">
    <source>
        <dbReference type="SAM" id="MobiDB-lite"/>
    </source>
</evidence>
<feature type="domain" description="SH3" evidence="4">
    <location>
        <begin position="87"/>
        <end position="144"/>
    </location>
</feature>
<gene>
    <name evidence="5" type="ORF">WMSIL1_LOCUS15041</name>
</gene>
<dbReference type="SMART" id="SM00326">
    <property type="entry name" value="SH3"/>
    <property type="match status" value="3"/>
</dbReference>